<accession>A0ABC9WXA3</accession>
<sequence length="88" mass="10132">MYGIVSWLRSPFVLLHPTARELLSTEYVWMAAREGAARLRSCKLSTLLRNSKAKEWRRAELGKTLALNQPRCKQEANSLHVSVHLKRT</sequence>
<organism evidence="1 2">
    <name type="scientific">Grus japonensis</name>
    <name type="common">Japanese crane</name>
    <name type="synonym">Red-crowned crane</name>
    <dbReference type="NCBI Taxonomy" id="30415"/>
    <lineage>
        <taxon>Eukaryota</taxon>
        <taxon>Metazoa</taxon>
        <taxon>Chordata</taxon>
        <taxon>Craniata</taxon>
        <taxon>Vertebrata</taxon>
        <taxon>Euteleostomi</taxon>
        <taxon>Archelosauria</taxon>
        <taxon>Archosauria</taxon>
        <taxon>Dinosauria</taxon>
        <taxon>Saurischia</taxon>
        <taxon>Theropoda</taxon>
        <taxon>Coelurosauria</taxon>
        <taxon>Aves</taxon>
        <taxon>Neognathae</taxon>
        <taxon>Neoaves</taxon>
        <taxon>Gruiformes</taxon>
        <taxon>Gruidae</taxon>
        <taxon>Grus</taxon>
    </lineage>
</organism>
<dbReference type="Proteomes" id="UP001623348">
    <property type="component" value="Unassembled WGS sequence"/>
</dbReference>
<protein>
    <submittedName>
        <fullName evidence="1">Uncharacterized protein</fullName>
    </submittedName>
</protein>
<keyword evidence="2" id="KW-1185">Reference proteome</keyword>
<proteinExistence type="predicted"/>
<gene>
    <name evidence="1" type="ORF">GRJ2_001408200</name>
</gene>
<name>A0ABC9WXA3_GRUJA</name>
<reference evidence="1 2" key="1">
    <citation type="submission" date="2024-06" db="EMBL/GenBank/DDBJ databases">
        <title>The draft genome of Grus japonensis, version 3.</title>
        <authorList>
            <person name="Nabeshima K."/>
            <person name="Suzuki S."/>
            <person name="Onuma M."/>
        </authorList>
    </citation>
    <scope>NUCLEOTIDE SEQUENCE [LARGE SCALE GENOMIC DNA]</scope>
    <source>
        <strain evidence="1 2">451A</strain>
    </source>
</reference>
<evidence type="ECO:0000313" key="2">
    <source>
        <dbReference type="Proteomes" id="UP001623348"/>
    </source>
</evidence>
<dbReference type="EMBL" id="BAAFJT010000004">
    <property type="protein sequence ID" value="GAB0189429.1"/>
    <property type="molecule type" value="Genomic_DNA"/>
</dbReference>
<dbReference type="AlphaFoldDB" id="A0ABC9WXA3"/>
<evidence type="ECO:0000313" key="1">
    <source>
        <dbReference type="EMBL" id="GAB0189429.1"/>
    </source>
</evidence>
<comment type="caution">
    <text evidence="1">The sequence shown here is derived from an EMBL/GenBank/DDBJ whole genome shotgun (WGS) entry which is preliminary data.</text>
</comment>